<proteinExistence type="predicted"/>
<comment type="caution">
    <text evidence="4">The sequence shown here is derived from an EMBL/GenBank/DDBJ whole genome shotgun (WGS) entry which is preliminary data.</text>
</comment>
<dbReference type="Pfam" id="PF06119">
    <property type="entry name" value="NIDO"/>
    <property type="match status" value="1"/>
</dbReference>
<evidence type="ECO:0000256" key="2">
    <source>
        <dbReference type="SAM" id="SignalP"/>
    </source>
</evidence>
<dbReference type="Pfam" id="PF02010">
    <property type="entry name" value="REJ"/>
    <property type="match status" value="1"/>
</dbReference>
<dbReference type="GO" id="GO:0007160">
    <property type="term" value="P:cell-matrix adhesion"/>
    <property type="evidence" value="ECO:0007669"/>
    <property type="project" value="InterPro"/>
</dbReference>
<feature type="chain" id="PRO_5032345484" description="NIDO domain-containing protein" evidence="2">
    <location>
        <begin position="23"/>
        <end position="619"/>
    </location>
</feature>
<dbReference type="Proteomes" id="UP000663879">
    <property type="component" value="Unassembled WGS sequence"/>
</dbReference>
<feature type="signal peptide" evidence="2">
    <location>
        <begin position="1"/>
        <end position="22"/>
    </location>
</feature>
<dbReference type="InterPro" id="IPR002859">
    <property type="entry name" value="PKD/REJ-like"/>
</dbReference>
<evidence type="ECO:0000313" key="4">
    <source>
        <dbReference type="EMBL" id="CAF0985088.1"/>
    </source>
</evidence>
<dbReference type="OrthoDB" id="6236007at2759"/>
<dbReference type="EMBL" id="CAJNOC010003496">
    <property type="protein sequence ID" value="CAF0985088.1"/>
    <property type="molecule type" value="Genomic_DNA"/>
</dbReference>
<evidence type="ECO:0000259" key="3">
    <source>
        <dbReference type="SMART" id="SM00539"/>
    </source>
</evidence>
<name>A0A814FMX5_9BILA</name>
<keyword evidence="5" id="KW-1185">Reference proteome</keyword>
<keyword evidence="1" id="KW-1015">Disulfide bond</keyword>
<sequence length="619" mass="71876">MKTLTFLSLLYQLWFLNQDVTGLIHGTFGLEYSDIVPAGDYGNYIYNLSYDFPYSNRRFRSITVSIDGYVILGSDFIFVYHCNFDTQISGVIYVEKQLKASRLTELSTRIVSAMPKYKDFNATNAFSVTWYRLPYYLNLIGADTFQIILITDGYESFIALSYESLAYNCYINFNNLYSQFYYTKSPSSYIMHETSGNFYGLGSWLFNVNGNLVQKYSAEIITGSSQLIIRTEPVLPKKGNIKPKWTLYKYDELTLNEEEMIEVNSNHKSNDSSFDLSNNNWDYGFYKFVLSLDTNLSRFENVTDFTYLKKVPSRLVVRGLANGIESISIARDEILKIDPLNNSFDSDRILNITLLNFKFYCFYVNINESRPEIEELFDRRDLIMETNNSCFKTSNGYIFENNNNTLIIKKDALKFDHDKKQLFLITTIYGTDFFQYLTASIDPKKVPQPIVFLKCKVLKSCEIYSEYQIISEANDILLETYCQYGCQYIDSIIFTYEVYKKTSILGDWLELDQREMEYVSGNFTKEFNIQSALFNISSFIYLKIELTTTITSLGYSKSSKNISLFKKNSKPFGGECIMDKYNGTSLETNFTITCNQWTDSDGFIARYEYYGLILLIFAM</sequence>
<dbReference type="InterPro" id="IPR051495">
    <property type="entry name" value="Epithelial_Barrier/Signaling"/>
</dbReference>
<accession>A0A814FMX5</accession>
<keyword evidence="2" id="KW-0732">Signal</keyword>
<dbReference type="InterPro" id="IPR003886">
    <property type="entry name" value="NIDO_dom"/>
</dbReference>
<evidence type="ECO:0000313" key="5">
    <source>
        <dbReference type="Proteomes" id="UP000663879"/>
    </source>
</evidence>
<gene>
    <name evidence="4" type="ORF">OXX778_LOCUS15625</name>
</gene>
<reference evidence="4" key="1">
    <citation type="submission" date="2021-02" db="EMBL/GenBank/DDBJ databases">
        <authorList>
            <person name="Nowell W R."/>
        </authorList>
    </citation>
    <scope>NUCLEOTIDE SEQUENCE</scope>
    <source>
        <strain evidence="4">Ploen Becks lab</strain>
    </source>
</reference>
<feature type="domain" description="NIDO" evidence="3">
    <location>
        <begin position="77"/>
        <end position="213"/>
    </location>
</feature>
<evidence type="ECO:0000256" key="1">
    <source>
        <dbReference type="ARBA" id="ARBA00023157"/>
    </source>
</evidence>
<dbReference type="SMART" id="SM00539">
    <property type="entry name" value="NIDO"/>
    <property type="match status" value="1"/>
</dbReference>
<dbReference type="PANTHER" id="PTHR13802:SF52">
    <property type="entry name" value="MUCIN-4"/>
    <property type="match status" value="1"/>
</dbReference>
<dbReference type="AlphaFoldDB" id="A0A814FMX5"/>
<protein>
    <recommendedName>
        <fullName evidence="3">NIDO domain-containing protein</fullName>
    </recommendedName>
</protein>
<dbReference type="PANTHER" id="PTHR13802">
    <property type="entry name" value="MUCIN 4-RELATED"/>
    <property type="match status" value="1"/>
</dbReference>
<organism evidence="4 5">
    <name type="scientific">Brachionus calyciflorus</name>
    <dbReference type="NCBI Taxonomy" id="104777"/>
    <lineage>
        <taxon>Eukaryota</taxon>
        <taxon>Metazoa</taxon>
        <taxon>Spiralia</taxon>
        <taxon>Gnathifera</taxon>
        <taxon>Rotifera</taxon>
        <taxon>Eurotatoria</taxon>
        <taxon>Monogononta</taxon>
        <taxon>Pseudotrocha</taxon>
        <taxon>Ploima</taxon>
        <taxon>Brachionidae</taxon>
        <taxon>Brachionus</taxon>
    </lineage>
</organism>